<comment type="caution">
    <text evidence="11">The sequence shown here is derived from an EMBL/GenBank/DDBJ whole genome shotgun (WGS) entry which is preliminary data.</text>
</comment>
<feature type="transmembrane region" description="Helical" evidence="7">
    <location>
        <begin position="277"/>
        <end position="302"/>
    </location>
</feature>
<dbReference type="Proteomes" id="UP000292686">
    <property type="component" value="Unassembled WGS sequence"/>
</dbReference>
<dbReference type="PANTHER" id="PTHR30572:SF4">
    <property type="entry name" value="ABC TRANSPORTER PERMEASE YTRF"/>
    <property type="match status" value="1"/>
</dbReference>
<dbReference type="Pfam" id="PF12704">
    <property type="entry name" value="MacB_PCD"/>
    <property type="match status" value="1"/>
</dbReference>
<reference evidence="10 13" key="2">
    <citation type="submission" date="2020-07" db="EMBL/GenBank/DDBJ databases">
        <title>Sequencing the genomes of 1000 actinobacteria strains.</title>
        <authorList>
            <person name="Klenk H.-P."/>
        </authorList>
    </citation>
    <scope>NUCLEOTIDE SEQUENCE [LARGE SCALE GENOMIC DNA]</scope>
    <source>
        <strain evidence="10 13">DSM 23870</strain>
    </source>
</reference>
<dbReference type="Pfam" id="PF02687">
    <property type="entry name" value="FtsX"/>
    <property type="match status" value="1"/>
</dbReference>
<evidence type="ECO:0000313" key="10">
    <source>
        <dbReference type="EMBL" id="NYD66471.1"/>
    </source>
</evidence>
<evidence type="ECO:0000256" key="7">
    <source>
        <dbReference type="SAM" id="Phobius"/>
    </source>
</evidence>
<dbReference type="GO" id="GO:0005886">
    <property type="term" value="C:plasma membrane"/>
    <property type="evidence" value="ECO:0007669"/>
    <property type="project" value="UniProtKB-SubCell"/>
</dbReference>
<evidence type="ECO:0000259" key="9">
    <source>
        <dbReference type="Pfam" id="PF12704"/>
    </source>
</evidence>
<dbReference type="GO" id="GO:0022857">
    <property type="term" value="F:transmembrane transporter activity"/>
    <property type="evidence" value="ECO:0007669"/>
    <property type="project" value="TreeGrafter"/>
</dbReference>
<keyword evidence="5 7" id="KW-0472">Membrane</keyword>
<protein>
    <submittedName>
        <fullName evidence="11">ABC transporter permease</fullName>
    </submittedName>
    <submittedName>
        <fullName evidence="10">Putative ABC transport system permease protein</fullName>
    </submittedName>
</protein>
<dbReference type="RefSeq" id="WP_129172725.1">
    <property type="nucleotide sequence ID" value="NZ_JACCBI010000001.1"/>
</dbReference>
<evidence type="ECO:0000313" key="11">
    <source>
        <dbReference type="EMBL" id="RXZ87150.1"/>
    </source>
</evidence>
<dbReference type="InterPro" id="IPR050250">
    <property type="entry name" value="Macrolide_Exporter_MacB"/>
</dbReference>
<evidence type="ECO:0000313" key="13">
    <source>
        <dbReference type="Proteomes" id="UP000581087"/>
    </source>
</evidence>
<dbReference type="AlphaFoldDB" id="A0A4Q2MDH4"/>
<feature type="transmembrane region" description="Helical" evidence="7">
    <location>
        <begin position="30"/>
        <end position="54"/>
    </location>
</feature>
<reference evidence="11 12" key="1">
    <citation type="submission" date="2019-01" db="EMBL/GenBank/DDBJ databases">
        <title>Agromyces.</title>
        <authorList>
            <person name="Li J."/>
        </authorList>
    </citation>
    <scope>NUCLEOTIDE SEQUENCE [LARGE SCALE GENOMIC DNA]</scope>
    <source>
        <strain evidence="11 12">DSM 23870</strain>
    </source>
</reference>
<dbReference type="Proteomes" id="UP000581087">
    <property type="component" value="Unassembled WGS sequence"/>
</dbReference>
<keyword evidence="3 7" id="KW-0812">Transmembrane</keyword>
<keyword evidence="4 7" id="KW-1133">Transmembrane helix</keyword>
<keyword evidence="2" id="KW-1003">Cell membrane</keyword>
<accession>A0A4Q2MDH4</accession>
<proteinExistence type="inferred from homology"/>
<organism evidence="11 12">
    <name type="scientific">Agromyces atrinae</name>
    <dbReference type="NCBI Taxonomy" id="592376"/>
    <lineage>
        <taxon>Bacteria</taxon>
        <taxon>Bacillati</taxon>
        <taxon>Actinomycetota</taxon>
        <taxon>Actinomycetes</taxon>
        <taxon>Micrococcales</taxon>
        <taxon>Microbacteriaceae</taxon>
        <taxon>Agromyces</taxon>
    </lineage>
</organism>
<dbReference type="EMBL" id="SDPM01000002">
    <property type="protein sequence ID" value="RXZ87150.1"/>
    <property type="molecule type" value="Genomic_DNA"/>
</dbReference>
<dbReference type="OrthoDB" id="3510103at2"/>
<feature type="transmembrane region" description="Helical" evidence="7">
    <location>
        <begin position="322"/>
        <end position="349"/>
    </location>
</feature>
<dbReference type="PANTHER" id="PTHR30572">
    <property type="entry name" value="MEMBRANE COMPONENT OF TRANSPORTER-RELATED"/>
    <property type="match status" value="1"/>
</dbReference>
<evidence type="ECO:0000256" key="1">
    <source>
        <dbReference type="ARBA" id="ARBA00004651"/>
    </source>
</evidence>
<evidence type="ECO:0000256" key="6">
    <source>
        <dbReference type="ARBA" id="ARBA00038076"/>
    </source>
</evidence>
<evidence type="ECO:0000256" key="4">
    <source>
        <dbReference type="ARBA" id="ARBA00022989"/>
    </source>
</evidence>
<feature type="domain" description="ABC3 transporter permease C-terminal" evidence="8">
    <location>
        <begin position="282"/>
        <end position="398"/>
    </location>
</feature>
<keyword evidence="12" id="KW-1185">Reference proteome</keyword>
<evidence type="ECO:0000256" key="2">
    <source>
        <dbReference type="ARBA" id="ARBA00022475"/>
    </source>
</evidence>
<comment type="subcellular location">
    <subcellularLocation>
        <location evidence="1">Cell membrane</location>
        <topology evidence="1">Multi-pass membrane protein</topology>
    </subcellularLocation>
</comment>
<evidence type="ECO:0000313" key="12">
    <source>
        <dbReference type="Proteomes" id="UP000292686"/>
    </source>
</evidence>
<dbReference type="InterPro" id="IPR025857">
    <property type="entry name" value="MacB_PCD"/>
</dbReference>
<gene>
    <name evidence="10" type="ORF">BJ972_000990</name>
    <name evidence="11" type="ORF">ESP50_04275</name>
</gene>
<evidence type="ECO:0000259" key="8">
    <source>
        <dbReference type="Pfam" id="PF02687"/>
    </source>
</evidence>
<feature type="transmembrane region" description="Helical" evidence="7">
    <location>
        <begin position="374"/>
        <end position="397"/>
    </location>
</feature>
<comment type="similarity">
    <text evidence="6">Belongs to the ABC-4 integral membrane protein family.</text>
</comment>
<name>A0A4Q2MDH4_9MICO</name>
<evidence type="ECO:0000256" key="5">
    <source>
        <dbReference type="ARBA" id="ARBA00023136"/>
    </source>
</evidence>
<feature type="domain" description="MacB-like periplasmic core" evidence="9">
    <location>
        <begin position="31"/>
        <end position="213"/>
    </location>
</feature>
<dbReference type="EMBL" id="JACCBI010000001">
    <property type="protein sequence ID" value="NYD66471.1"/>
    <property type="molecule type" value="Genomic_DNA"/>
</dbReference>
<dbReference type="InterPro" id="IPR003838">
    <property type="entry name" value="ABC3_permease_C"/>
</dbReference>
<evidence type="ECO:0000256" key="3">
    <source>
        <dbReference type="ARBA" id="ARBA00022692"/>
    </source>
</evidence>
<sequence>MKQWLARVTSNVAGTVIEAWQELRIHRLRVILSLIGVGVAVCALTTVVALGAIAEQTSREVNERYSGRPATLTASIFGSEGPVDSAVTDEAWIAAMHRYEIDYWSRNGYGSLTAQFVDGAVPLATQVVDVDFAEIHRLRVVTGSWFTERDVTRLAPPIVVNEKVWDRLGRPPIDSHPTLQLLGEQKTTAVIVGVTPAGEWDGESMFMLADAYLELSLAPPGTEQMGYEAWVPEGIADQLVPIIDREIEAAIGAGAQVDVYRTDSGAWGEDPFLATKLMVGGVAMLVLILGALGLVNISLVTVKHRIREIGIRRSFGATSGRVFFGVMMESVVGTFVAGVVGVMAAILIVKSPWVEQTIGQGLIEDFPPFPTEAAILGIVAATVVGAIAGLLPAIAAVRVKVIDAIRF</sequence>